<evidence type="ECO:0000256" key="2">
    <source>
        <dbReference type="ARBA" id="ARBA00022827"/>
    </source>
</evidence>
<dbReference type="Proteomes" id="UP000006265">
    <property type="component" value="Unassembled WGS sequence"/>
</dbReference>
<dbReference type="Gene3D" id="2.40.110.10">
    <property type="entry name" value="Butyryl-CoA Dehydrogenase, subunit A, domain 2"/>
    <property type="match status" value="1"/>
</dbReference>
<dbReference type="Gene3D" id="1.10.540.10">
    <property type="entry name" value="Acyl-CoA dehydrogenase/oxidase, N-terminal domain"/>
    <property type="match status" value="1"/>
</dbReference>
<dbReference type="PANTHER" id="PTHR48083">
    <property type="entry name" value="MEDIUM-CHAIN SPECIFIC ACYL-COA DEHYDROGENASE, MITOCHONDRIAL-RELATED"/>
    <property type="match status" value="1"/>
</dbReference>
<evidence type="ECO:0000256" key="3">
    <source>
        <dbReference type="ARBA" id="ARBA00023002"/>
    </source>
</evidence>
<dbReference type="Pfam" id="PF08028">
    <property type="entry name" value="Acyl-CoA_dh_2"/>
    <property type="match status" value="1"/>
</dbReference>
<gene>
    <name evidence="5" type="ORF">C731_3550</name>
</gene>
<dbReference type="OrthoDB" id="571684at2"/>
<feature type="domain" description="Acyl-CoA dehydrogenase C-terminal" evidence="4">
    <location>
        <begin position="244"/>
        <end position="380"/>
    </location>
</feature>
<comment type="caution">
    <text evidence="5">The sequence shown here is derived from an EMBL/GenBank/DDBJ whole genome shotgun (WGS) entry which is preliminary data.</text>
</comment>
<keyword evidence="6" id="KW-1185">Reference proteome</keyword>
<sequence>MPDNAFDLGETADYETLAARFRPIFERIKAGAVQRERDRALPFEQIEWLKQARFGAVRFPVSAGGHGASIPQLTRLLIELSTADSNITQALRGHFAFAEDRLVAPPGPGRDAWWARFAAGEIAGNAWSEIGDVLLGETNTKVTPGEQPGTFYVSGQKYYSTGSIFADWVDLYAQRVDTGEFVIAAVDARDQGVTHFDDWDGFGQRTTGSGTSTYDRVPVPEENLIPFDTRFRYQTAFYQLFHLATLAGIAHAAADELAARVRARTRTFSHGNAPTYAQDPQIQQVVGEVTAAAFAAEAIALRAAEDVQRAYEAALADDPERDRQANIAAELATGKGQVVATNLVVQATSKLFDALGASGVRADAGLDRFWRNARTVSSHNPTVFKAKVIGDNAINGTEPVYVWAIGTSPQAGR</sequence>
<dbReference type="PATRIC" id="fig|1122247.3.peg.3405"/>
<keyword evidence="3" id="KW-0560">Oxidoreductase</keyword>
<dbReference type="GO" id="GO:0050660">
    <property type="term" value="F:flavin adenine dinucleotide binding"/>
    <property type="evidence" value="ECO:0007669"/>
    <property type="project" value="InterPro"/>
</dbReference>
<dbReference type="InterPro" id="IPR036250">
    <property type="entry name" value="AcylCo_DH-like_C"/>
</dbReference>
<dbReference type="InterPro" id="IPR037069">
    <property type="entry name" value="AcylCoA_DH/ox_N_sf"/>
</dbReference>
<dbReference type="Gene3D" id="1.20.140.10">
    <property type="entry name" value="Butyryl-CoA Dehydrogenase, subunit A, domain 3"/>
    <property type="match status" value="1"/>
</dbReference>
<dbReference type="eggNOG" id="COG1960">
    <property type="taxonomic scope" value="Bacteria"/>
</dbReference>
<evidence type="ECO:0000313" key="5">
    <source>
        <dbReference type="EMBL" id="EKF22476.1"/>
    </source>
</evidence>
<dbReference type="PANTHER" id="PTHR48083:SF19">
    <property type="entry name" value="FLAVIN-DEPENDENT MONOOXYGENASE, OXYGENASE SUBUNIT HSAA"/>
    <property type="match status" value="1"/>
</dbReference>
<proteinExistence type="predicted"/>
<evidence type="ECO:0000259" key="4">
    <source>
        <dbReference type="Pfam" id="PF08028"/>
    </source>
</evidence>
<evidence type="ECO:0000256" key="1">
    <source>
        <dbReference type="ARBA" id="ARBA00022630"/>
    </source>
</evidence>
<dbReference type="InterPro" id="IPR050741">
    <property type="entry name" value="Acyl-CoA_dehydrogenase"/>
</dbReference>
<dbReference type="EMBL" id="AMRA01000097">
    <property type="protein sequence ID" value="EKF22476.1"/>
    <property type="molecule type" value="Genomic_DNA"/>
</dbReference>
<dbReference type="STRING" id="1122247.GCA_000379865_00905"/>
<dbReference type="InterPro" id="IPR009100">
    <property type="entry name" value="AcylCoA_DH/oxidase_NM_dom_sf"/>
</dbReference>
<dbReference type="GO" id="GO:0033539">
    <property type="term" value="P:fatty acid beta-oxidation using acyl-CoA dehydrogenase"/>
    <property type="evidence" value="ECO:0007669"/>
    <property type="project" value="TreeGrafter"/>
</dbReference>
<dbReference type="InterPro" id="IPR046373">
    <property type="entry name" value="Acyl-CoA_Oxase/DH_mid-dom_sf"/>
</dbReference>
<dbReference type="GO" id="GO:0016712">
    <property type="term" value="F:oxidoreductase activity, acting on paired donors, with incorporation or reduction of molecular oxygen, reduced flavin or flavoprotein as one donor, and incorporation of one atom of oxygen"/>
    <property type="evidence" value="ECO:0007669"/>
    <property type="project" value="TreeGrafter"/>
</dbReference>
<dbReference type="AlphaFoldDB" id="K5BEP5"/>
<keyword evidence="2" id="KW-0274">FAD</keyword>
<dbReference type="SUPFAM" id="SSF47203">
    <property type="entry name" value="Acyl-CoA dehydrogenase C-terminal domain-like"/>
    <property type="match status" value="1"/>
</dbReference>
<name>K5BEP5_MYCHD</name>
<dbReference type="GO" id="GO:0005737">
    <property type="term" value="C:cytoplasm"/>
    <property type="evidence" value="ECO:0007669"/>
    <property type="project" value="TreeGrafter"/>
</dbReference>
<protein>
    <submittedName>
        <fullName evidence="5">Acyl-CoA dehydrogenase, C-terminal domain protein</fullName>
    </submittedName>
</protein>
<organism evidence="5 6">
    <name type="scientific">Mycolicibacterium hassiacum (strain DSM 44199 / CIP 105218 / JCM 12690 / 3849)</name>
    <name type="common">Mycobacterium hassiacum</name>
    <dbReference type="NCBI Taxonomy" id="1122247"/>
    <lineage>
        <taxon>Bacteria</taxon>
        <taxon>Bacillati</taxon>
        <taxon>Actinomycetota</taxon>
        <taxon>Actinomycetes</taxon>
        <taxon>Mycobacteriales</taxon>
        <taxon>Mycobacteriaceae</taxon>
        <taxon>Mycolicibacterium</taxon>
    </lineage>
</organism>
<dbReference type="PIRSF" id="PIRSF016578">
    <property type="entry name" value="HsaA"/>
    <property type="match status" value="1"/>
</dbReference>
<keyword evidence="1" id="KW-0285">Flavoprotein</keyword>
<evidence type="ECO:0000313" key="6">
    <source>
        <dbReference type="Proteomes" id="UP000006265"/>
    </source>
</evidence>
<dbReference type="SUPFAM" id="SSF56645">
    <property type="entry name" value="Acyl-CoA dehydrogenase NM domain-like"/>
    <property type="match status" value="1"/>
</dbReference>
<dbReference type="GO" id="GO:0003995">
    <property type="term" value="F:acyl-CoA dehydrogenase activity"/>
    <property type="evidence" value="ECO:0007669"/>
    <property type="project" value="TreeGrafter"/>
</dbReference>
<accession>K5BEP5</accession>
<dbReference type="InterPro" id="IPR013107">
    <property type="entry name" value="Acyl-CoA_DH_C"/>
</dbReference>
<reference evidence="5 6" key="1">
    <citation type="journal article" date="2012" name="J. Bacteriol.">
        <title>Genome sequence of Mycobacterium hassiacum DSM 44199, a rare source of heat-stable mycobacterial proteins.</title>
        <authorList>
            <person name="Tiago I."/>
            <person name="Maranha A."/>
            <person name="Mendes V."/>
            <person name="Alarico S."/>
            <person name="Moynihan P.J."/>
            <person name="Clarke A.J."/>
            <person name="Macedo-Ribeiro S."/>
            <person name="Pereira P.J."/>
            <person name="Empadinhas N."/>
        </authorList>
    </citation>
    <scope>NUCLEOTIDE SEQUENCE [LARGE SCALE GENOMIC DNA]</scope>
    <source>
        <strain evidence="6">DSM 44199 / CIP 105218 / JCM 12690 / 3849</strain>
    </source>
</reference>